<evidence type="ECO:0000313" key="1">
    <source>
        <dbReference type="EMBL" id="GGH72521.1"/>
    </source>
</evidence>
<dbReference type="EMBL" id="BMIB01000003">
    <property type="protein sequence ID" value="GGH72521.1"/>
    <property type="molecule type" value="Genomic_DNA"/>
</dbReference>
<reference evidence="1" key="1">
    <citation type="journal article" date="2014" name="Int. J. Syst. Evol. Microbiol.">
        <title>Complete genome sequence of Corynebacterium casei LMG S-19264T (=DSM 44701T), isolated from a smear-ripened cheese.</title>
        <authorList>
            <consortium name="US DOE Joint Genome Institute (JGI-PGF)"/>
            <person name="Walter F."/>
            <person name="Albersmeier A."/>
            <person name="Kalinowski J."/>
            <person name="Ruckert C."/>
        </authorList>
    </citation>
    <scope>NUCLEOTIDE SEQUENCE</scope>
    <source>
        <strain evidence="1">CGMCC 1.15290</strain>
    </source>
</reference>
<keyword evidence="2" id="KW-1185">Reference proteome</keyword>
<proteinExistence type="predicted"/>
<dbReference type="SUPFAM" id="SSF49299">
    <property type="entry name" value="PKD domain"/>
    <property type="match status" value="1"/>
</dbReference>
<evidence type="ECO:0008006" key="3">
    <source>
        <dbReference type="Google" id="ProtNLM"/>
    </source>
</evidence>
<accession>A0A917J168</accession>
<name>A0A917J168_9BACT</name>
<organism evidence="1 2">
    <name type="scientific">Filimonas zeae</name>
    <dbReference type="NCBI Taxonomy" id="1737353"/>
    <lineage>
        <taxon>Bacteria</taxon>
        <taxon>Pseudomonadati</taxon>
        <taxon>Bacteroidota</taxon>
        <taxon>Chitinophagia</taxon>
        <taxon>Chitinophagales</taxon>
        <taxon>Chitinophagaceae</taxon>
        <taxon>Filimonas</taxon>
    </lineage>
</organism>
<gene>
    <name evidence="1" type="ORF">GCM10011379_33030</name>
</gene>
<protein>
    <recommendedName>
        <fullName evidence="3">PKD domain-containing protein</fullName>
    </recommendedName>
</protein>
<dbReference type="RefSeq" id="WP_188954222.1">
    <property type="nucleotide sequence ID" value="NZ_BMIB01000003.1"/>
</dbReference>
<dbReference type="AlphaFoldDB" id="A0A917J168"/>
<evidence type="ECO:0000313" key="2">
    <source>
        <dbReference type="Proteomes" id="UP000627292"/>
    </source>
</evidence>
<dbReference type="InterPro" id="IPR035986">
    <property type="entry name" value="PKD_dom_sf"/>
</dbReference>
<dbReference type="Proteomes" id="UP000627292">
    <property type="component" value="Unassembled WGS sequence"/>
</dbReference>
<sequence>MAVRKTETRIPLNMQAADLGQATVAADSRCALVSYVPNPLAINRENVYVVFVTDTGLATAADSYEWTFSEGGGAPQVQTTQVGEMAFTPTIPGTLTITVRILNSASTAQATLTLQQVVVPANAELESLLVQATDDSGPAMGSPDVLREMINEHSIYYQAVTPQTADPGDGYQRLVFSLAYDGAARKTAQQRKQHMEQLALSLNTGAADFATLCTTGAGVCAVRPLLLSMTIPGMITWTLLPEDTRQRAVATDGLLQSLTALDESKRIDLFNIVRFPKSNIVYCGRVLEALRNAYFNTTSFNDILTGMSGARSQWIIGQYRQGPVIRN</sequence>
<reference evidence="1" key="2">
    <citation type="submission" date="2020-09" db="EMBL/GenBank/DDBJ databases">
        <authorList>
            <person name="Sun Q."/>
            <person name="Zhou Y."/>
        </authorList>
    </citation>
    <scope>NUCLEOTIDE SEQUENCE</scope>
    <source>
        <strain evidence="1">CGMCC 1.15290</strain>
    </source>
</reference>
<comment type="caution">
    <text evidence="1">The sequence shown here is derived from an EMBL/GenBank/DDBJ whole genome shotgun (WGS) entry which is preliminary data.</text>
</comment>